<dbReference type="PROSITE" id="PS51257">
    <property type="entry name" value="PROKAR_LIPOPROTEIN"/>
    <property type="match status" value="1"/>
</dbReference>
<organism evidence="2 3">
    <name type="scientific">Acinetobacter baumannii</name>
    <dbReference type="NCBI Taxonomy" id="470"/>
    <lineage>
        <taxon>Bacteria</taxon>
        <taxon>Pseudomonadati</taxon>
        <taxon>Pseudomonadota</taxon>
        <taxon>Gammaproteobacteria</taxon>
        <taxon>Moraxellales</taxon>
        <taxon>Moraxellaceae</taxon>
        <taxon>Acinetobacter</taxon>
        <taxon>Acinetobacter calcoaceticus/baumannii complex</taxon>
    </lineage>
</organism>
<proteinExistence type="predicted"/>
<dbReference type="EMBL" id="LN997846">
    <property type="protein sequence ID" value="CUW33534.1"/>
    <property type="molecule type" value="Genomic_DNA"/>
</dbReference>
<evidence type="ECO:0000256" key="1">
    <source>
        <dbReference type="SAM" id="SignalP"/>
    </source>
</evidence>
<name>A0A7U7Q6P4_ACIBA</name>
<dbReference type="AlphaFoldDB" id="A0A7U7Q6P4"/>
<dbReference type="Proteomes" id="UP000066661">
    <property type="component" value="Chromosome I"/>
</dbReference>
<keyword evidence="1" id="KW-0732">Signal</keyword>
<protein>
    <recommendedName>
        <fullName evidence="4">Lipoprotein</fullName>
    </recommendedName>
</protein>
<feature type="chain" id="PRO_5030952241" description="Lipoprotein" evidence="1">
    <location>
        <begin position="22"/>
        <end position="288"/>
    </location>
</feature>
<accession>A0A7U7Q6P4</accession>
<feature type="signal peptide" evidence="1">
    <location>
        <begin position="1"/>
        <end position="21"/>
    </location>
</feature>
<gene>
    <name evidence="2" type="ORF">ABR2091_0096</name>
</gene>
<sequence>MKFIFLMITTCLFLVACSKPASNNRMNQNQDVIALHFGEQGMQDFSKNSTTPVDRQPAGMNFLSLDWTPPKLGQVRVFSEKSNLEIENVISVLGTQIARRSNDGIQIMDIDASLHSNEYTTSQEAYAAYTKLVHQINDKQWKQYFLPFSARIDKKDNLKHMTETMGEVIDPTYILSFKEWQDVFSKTNRLVFNLYNGDVELGISLRRTYKDDKKEQYMVRYSFENFKYAGRNTISDSDKMNSEQLKQAFETEVANNKKVRQTEENNMKKEGYHIDESYIDPDIWPYVK</sequence>
<reference evidence="2 3" key="1">
    <citation type="submission" date="2015-12" db="EMBL/GenBank/DDBJ databases">
        <authorList>
            <person name="Wibberg D."/>
        </authorList>
    </citation>
    <scope>NUCLEOTIDE SEQUENCE [LARGE SCALE GENOMIC DNA]</scope>
    <source>
        <strain evidence="2">R2091</strain>
    </source>
</reference>
<evidence type="ECO:0008006" key="4">
    <source>
        <dbReference type="Google" id="ProtNLM"/>
    </source>
</evidence>
<evidence type="ECO:0000313" key="2">
    <source>
        <dbReference type="EMBL" id="CUW33534.1"/>
    </source>
</evidence>
<evidence type="ECO:0000313" key="3">
    <source>
        <dbReference type="Proteomes" id="UP000066661"/>
    </source>
</evidence>